<dbReference type="Gene3D" id="4.10.60.10">
    <property type="entry name" value="Zinc finger, CCHC-type"/>
    <property type="match status" value="1"/>
</dbReference>
<feature type="region of interest" description="Disordered" evidence="2">
    <location>
        <begin position="138"/>
        <end position="177"/>
    </location>
</feature>
<gene>
    <name evidence="4" type="ORF">RF55_4391</name>
</gene>
<dbReference type="AlphaFoldDB" id="A0A0J7KYM4"/>
<dbReference type="InterPro" id="IPR001878">
    <property type="entry name" value="Znf_CCHC"/>
</dbReference>
<keyword evidence="1" id="KW-0862">Zinc</keyword>
<protein>
    <submittedName>
        <fullName evidence="4">Putative 50 kDa protein in type i retrotransposable element r1dm</fullName>
    </submittedName>
</protein>
<feature type="domain" description="CCHC-type" evidence="3">
    <location>
        <begin position="70"/>
        <end position="84"/>
    </location>
</feature>
<dbReference type="PROSITE" id="PS50158">
    <property type="entry name" value="ZF_CCHC"/>
    <property type="match status" value="2"/>
</dbReference>
<dbReference type="InterPro" id="IPR036875">
    <property type="entry name" value="Znf_CCHC_sf"/>
</dbReference>
<dbReference type="SMART" id="SM00343">
    <property type="entry name" value="ZnF_C2HC"/>
    <property type="match status" value="2"/>
</dbReference>
<evidence type="ECO:0000313" key="5">
    <source>
        <dbReference type="Proteomes" id="UP000036403"/>
    </source>
</evidence>
<evidence type="ECO:0000256" key="1">
    <source>
        <dbReference type="PROSITE-ProRule" id="PRU00047"/>
    </source>
</evidence>
<accession>A0A0J7KYM4</accession>
<evidence type="ECO:0000313" key="4">
    <source>
        <dbReference type="EMBL" id="KMQ95398.1"/>
    </source>
</evidence>
<evidence type="ECO:0000259" key="3">
    <source>
        <dbReference type="PROSITE" id="PS50158"/>
    </source>
</evidence>
<name>A0A0J7KYM4_LASNI</name>
<evidence type="ECO:0000256" key="2">
    <source>
        <dbReference type="SAM" id="MobiDB-lite"/>
    </source>
</evidence>
<reference evidence="4 5" key="1">
    <citation type="submission" date="2015-04" db="EMBL/GenBank/DDBJ databases">
        <title>Lasius niger genome sequencing.</title>
        <authorList>
            <person name="Konorov E.A."/>
            <person name="Nikitin M.A."/>
            <person name="Kirill M.V."/>
            <person name="Chang P."/>
        </authorList>
    </citation>
    <scope>NUCLEOTIDE SEQUENCE [LARGE SCALE GENOMIC DNA]</scope>
    <source>
        <tissue evidence="4">Whole</tissue>
    </source>
</reference>
<sequence>MRRTPNGMGIVWVRCPLMAANLIMERTQIKVGWAFAWVELLANRPLQCYKCLEGGHVRARCPNKEDRSGKCYRCGKDGHEAKNCEAAVKYSVCSDRNLPANHRTRERPACRCEKAKGESSYKRCWMVSQSRIEPQLLRRRKEHERQRRQEERRETHLRMQLLGNYGSTQREENTTDA</sequence>
<dbReference type="PaxDb" id="67767-A0A0J7KYM4"/>
<proteinExistence type="predicted"/>
<dbReference type="Proteomes" id="UP000036403">
    <property type="component" value="Unassembled WGS sequence"/>
</dbReference>
<comment type="caution">
    <text evidence="4">The sequence shown here is derived from an EMBL/GenBank/DDBJ whole genome shotgun (WGS) entry which is preliminary data.</text>
</comment>
<dbReference type="GO" id="GO:0008270">
    <property type="term" value="F:zinc ion binding"/>
    <property type="evidence" value="ECO:0007669"/>
    <property type="project" value="UniProtKB-KW"/>
</dbReference>
<dbReference type="EMBL" id="LBMM01002014">
    <property type="protein sequence ID" value="KMQ95398.1"/>
    <property type="molecule type" value="Genomic_DNA"/>
</dbReference>
<feature type="domain" description="CCHC-type" evidence="3">
    <location>
        <begin position="48"/>
        <end position="63"/>
    </location>
</feature>
<keyword evidence="1" id="KW-0863">Zinc-finger</keyword>
<keyword evidence="5" id="KW-1185">Reference proteome</keyword>
<feature type="compositionally biased region" description="Basic and acidic residues" evidence="2">
    <location>
        <begin position="143"/>
        <end position="157"/>
    </location>
</feature>
<dbReference type="SUPFAM" id="SSF57756">
    <property type="entry name" value="Retrovirus zinc finger-like domains"/>
    <property type="match status" value="1"/>
</dbReference>
<dbReference type="OrthoDB" id="7551707at2759"/>
<organism evidence="4 5">
    <name type="scientific">Lasius niger</name>
    <name type="common">Black garden ant</name>
    <dbReference type="NCBI Taxonomy" id="67767"/>
    <lineage>
        <taxon>Eukaryota</taxon>
        <taxon>Metazoa</taxon>
        <taxon>Ecdysozoa</taxon>
        <taxon>Arthropoda</taxon>
        <taxon>Hexapoda</taxon>
        <taxon>Insecta</taxon>
        <taxon>Pterygota</taxon>
        <taxon>Neoptera</taxon>
        <taxon>Endopterygota</taxon>
        <taxon>Hymenoptera</taxon>
        <taxon>Apocrita</taxon>
        <taxon>Aculeata</taxon>
        <taxon>Formicoidea</taxon>
        <taxon>Formicidae</taxon>
        <taxon>Formicinae</taxon>
        <taxon>Lasius</taxon>
        <taxon>Lasius</taxon>
    </lineage>
</organism>
<keyword evidence="1" id="KW-0479">Metal-binding</keyword>
<dbReference type="GO" id="GO:0003676">
    <property type="term" value="F:nucleic acid binding"/>
    <property type="evidence" value="ECO:0007669"/>
    <property type="project" value="InterPro"/>
</dbReference>